<keyword evidence="3" id="KW-0862">Zinc</keyword>
<dbReference type="CDD" id="cd00934">
    <property type="entry name" value="PTB"/>
    <property type="match status" value="1"/>
</dbReference>
<evidence type="ECO:0000313" key="8">
    <source>
        <dbReference type="Proteomes" id="UP000306102"/>
    </source>
</evidence>
<evidence type="ECO:0000256" key="1">
    <source>
        <dbReference type="ARBA" id="ARBA00022723"/>
    </source>
</evidence>
<reference evidence="7 8" key="1">
    <citation type="journal article" date="2018" name="Proc. Natl. Acad. Sci. U.S.A.">
        <title>Draft genome sequence of Camellia sinensis var. sinensis provides insights into the evolution of the tea genome and tea quality.</title>
        <authorList>
            <person name="Wei C."/>
            <person name="Yang H."/>
            <person name="Wang S."/>
            <person name="Zhao J."/>
            <person name="Liu C."/>
            <person name="Gao L."/>
            <person name="Xia E."/>
            <person name="Lu Y."/>
            <person name="Tai Y."/>
            <person name="She G."/>
            <person name="Sun J."/>
            <person name="Cao H."/>
            <person name="Tong W."/>
            <person name="Gao Q."/>
            <person name="Li Y."/>
            <person name="Deng W."/>
            <person name="Jiang X."/>
            <person name="Wang W."/>
            <person name="Chen Q."/>
            <person name="Zhang S."/>
            <person name="Li H."/>
            <person name="Wu J."/>
            <person name="Wang P."/>
            <person name="Li P."/>
            <person name="Shi C."/>
            <person name="Zheng F."/>
            <person name="Jian J."/>
            <person name="Huang B."/>
            <person name="Shan D."/>
            <person name="Shi M."/>
            <person name="Fang C."/>
            <person name="Yue Y."/>
            <person name="Li F."/>
            <person name="Li D."/>
            <person name="Wei S."/>
            <person name="Han B."/>
            <person name="Jiang C."/>
            <person name="Yin Y."/>
            <person name="Xia T."/>
            <person name="Zhang Z."/>
            <person name="Bennetzen J.L."/>
            <person name="Zhao S."/>
            <person name="Wan X."/>
        </authorList>
    </citation>
    <scope>NUCLEOTIDE SEQUENCE [LARGE SCALE GENOMIC DNA]</scope>
    <source>
        <strain evidence="8">cv. Shuchazao</strain>
        <tissue evidence="7">Leaf</tissue>
    </source>
</reference>
<keyword evidence="8" id="KW-1185">Reference proteome</keyword>
<dbReference type="GO" id="GO:0000813">
    <property type="term" value="C:ESCRT I complex"/>
    <property type="evidence" value="ECO:0007669"/>
    <property type="project" value="TreeGrafter"/>
</dbReference>
<dbReference type="SUPFAM" id="SSF57903">
    <property type="entry name" value="FYVE/PHD zinc finger"/>
    <property type="match status" value="1"/>
</dbReference>
<dbReference type="InterPro" id="IPR011011">
    <property type="entry name" value="Znf_FYVE_PHD"/>
</dbReference>
<evidence type="ECO:0000313" key="7">
    <source>
        <dbReference type="EMBL" id="THG02795.1"/>
    </source>
</evidence>
<dbReference type="PANTHER" id="PTHR46977:SF4">
    <property type="entry name" value="PROTEIN FREE1-LIKE"/>
    <property type="match status" value="1"/>
</dbReference>
<feature type="domain" description="FYVE-type" evidence="6">
    <location>
        <begin position="394"/>
        <end position="454"/>
    </location>
</feature>
<dbReference type="SMART" id="SM00064">
    <property type="entry name" value="FYVE"/>
    <property type="match status" value="1"/>
</dbReference>
<keyword evidence="1" id="KW-0479">Metal-binding</keyword>
<evidence type="ECO:0000256" key="3">
    <source>
        <dbReference type="ARBA" id="ARBA00022833"/>
    </source>
</evidence>
<keyword evidence="2 4" id="KW-0863">Zinc-finger</keyword>
<accession>A0A4S4DJ06</accession>
<name>A0A4S4DJ06_CAMSN</name>
<dbReference type="Gene3D" id="3.30.40.10">
    <property type="entry name" value="Zinc/RING finger domain, C3HC4 (zinc finger)"/>
    <property type="match status" value="1"/>
</dbReference>
<proteinExistence type="predicted"/>
<dbReference type="InterPro" id="IPR017455">
    <property type="entry name" value="Znf_FYVE-rel"/>
</dbReference>
<comment type="caution">
    <text evidence="7">The sequence shown here is derived from an EMBL/GenBank/DDBJ whole genome shotgun (WGS) entry which is preliminary data.</text>
</comment>
<dbReference type="PANTHER" id="PTHR46977">
    <property type="entry name" value="PROTEIN FREE1"/>
    <property type="match status" value="1"/>
</dbReference>
<sequence length="653" mass="72088">MQQSDTGSSYYQYYQSHIQNPNPNDLPQLNPFPSSSSTFASAPPVSSSDYSSSNSSTYPPYSQYTTDHALNPPLLYPPNPNSQSPNLSSQPYNFPHLNPQPTQQYYGYDQNQEAFNYDNLNPTHNSNPNSTSYSSAVSNYENLYESGSNYGLYGDVGKQRPEVGSRYGDGGDGVYAYNGSKVVPYGGGGSGSDSSSGVIFDDYGRPVGFANGKEQNGSRHTGKVVKAIPKTEMQQDGGSGVQKFRVKILSEGAGQSDMDVLCQIGLDGIRILDTATSRTLRIYPLETVTRCEVLDSYIFAFWAKSSIDIELRRVRLKSNSYTTNNILDTVTAATFQVGDLILLFQFEIKEMAGRNKPSDTPKASEQLSDKKKGFADWMNLMKPSNEEKDHWVPDEAVTKCTSCRTDFGAFVRRHHCRNCGDIFCDKCTQGRIALTEDEHAIPVRVCDRCMTVGEGNGIKRKEIVRQPLQPQPNANNLLPQKLSSVNPNFRPSTITFCGSLYLVNSFTSSPVSSLPIHHDPHSTVAEVTQRLGNAKETSGKIAALQSHEDLAKRLKEYHGLRFVFVELKQLLYNLLLLFSCCWGLQGKLMSVAKEEMDKNRMTTTGLTSNGSGMRMKEVACPTCTVHLQVRVPASGSETIECSVCQHPFLVSAN</sequence>
<dbReference type="Pfam" id="PF01363">
    <property type="entry name" value="FYVE"/>
    <property type="match status" value="1"/>
</dbReference>
<evidence type="ECO:0000256" key="4">
    <source>
        <dbReference type="PROSITE-ProRule" id="PRU00091"/>
    </source>
</evidence>
<protein>
    <recommendedName>
        <fullName evidence="6">FYVE-type domain-containing protein</fullName>
    </recommendedName>
</protein>
<dbReference type="GO" id="GO:0008270">
    <property type="term" value="F:zinc ion binding"/>
    <property type="evidence" value="ECO:0007669"/>
    <property type="project" value="UniProtKB-KW"/>
</dbReference>
<gene>
    <name evidence="7" type="ORF">TEA_017025</name>
</gene>
<organism evidence="7 8">
    <name type="scientific">Camellia sinensis var. sinensis</name>
    <name type="common">China tea</name>
    <dbReference type="NCBI Taxonomy" id="542762"/>
    <lineage>
        <taxon>Eukaryota</taxon>
        <taxon>Viridiplantae</taxon>
        <taxon>Streptophyta</taxon>
        <taxon>Embryophyta</taxon>
        <taxon>Tracheophyta</taxon>
        <taxon>Spermatophyta</taxon>
        <taxon>Magnoliopsida</taxon>
        <taxon>eudicotyledons</taxon>
        <taxon>Gunneridae</taxon>
        <taxon>Pentapetalae</taxon>
        <taxon>asterids</taxon>
        <taxon>Ericales</taxon>
        <taxon>Theaceae</taxon>
        <taxon>Camellia</taxon>
    </lineage>
</organism>
<evidence type="ECO:0000256" key="5">
    <source>
        <dbReference type="SAM" id="MobiDB-lite"/>
    </source>
</evidence>
<dbReference type="FunFam" id="3.30.40.10:FF:000312">
    <property type="entry name" value="Zinc finger, FYVE-type, endofin"/>
    <property type="match status" value="1"/>
</dbReference>
<dbReference type="AlphaFoldDB" id="A0A4S4DJ06"/>
<dbReference type="InterPro" id="IPR013083">
    <property type="entry name" value="Znf_RING/FYVE/PHD"/>
</dbReference>
<dbReference type="GO" id="GO:0036258">
    <property type="term" value="P:multivesicular body assembly"/>
    <property type="evidence" value="ECO:0007669"/>
    <property type="project" value="InterPro"/>
</dbReference>
<dbReference type="GO" id="GO:0070676">
    <property type="term" value="P:intralumenal vesicle formation"/>
    <property type="evidence" value="ECO:0007669"/>
    <property type="project" value="TreeGrafter"/>
</dbReference>
<dbReference type="InterPro" id="IPR045893">
    <property type="entry name" value="FREE1"/>
</dbReference>
<feature type="region of interest" description="Disordered" evidence="5">
    <location>
        <begin position="1"/>
        <end position="99"/>
    </location>
</feature>
<dbReference type="GO" id="GO:0031902">
    <property type="term" value="C:late endosome membrane"/>
    <property type="evidence" value="ECO:0007669"/>
    <property type="project" value="TreeGrafter"/>
</dbReference>
<feature type="compositionally biased region" description="Low complexity" evidence="5">
    <location>
        <begin position="81"/>
        <end position="93"/>
    </location>
</feature>
<feature type="compositionally biased region" description="Low complexity" evidence="5">
    <location>
        <begin position="1"/>
        <end position="64"/>
    </location>
</feature>
<dbReference type="InterPro" id="IPR000306">
    <property type="entry name" value="Znf_FYVE"/>
</dbReference>
<dbReference type="STRING" id="542762.A0A4S4DJ06"/>
<evidence type="ECO:0000256" key="2">
    <source>
        <dbReference type="ARBA" id="ARBA00022771"/>
    </source>
</evidence>
<dbReference type="GO" id="GO:0043130">
    <property type="term" value="F:ubiquitin binding"/>
    <property type="evidence" value="ECO:0007669"/>
    <property type="project" value="InterPro"/>
</dbReference>
<evidence type="ECO:0000259" key="6">
    <source>
        <dbReference type="PROSITE" id="PS50178"/>
    </source>
</evidence>
<dbReference type="PROSITE" id="PS50178">
    <property type="entry name" value="ZF_FYVE"/>
    <property type="match status" value="1"/>
</dbReference>
<dbReference type="Proteomes" id="UP000306102">
    <property type="component" value="Unassembled WGS sequence"/>
</dbReference>
<dbReference type="EMBL" id="SDRB02011112">
    <property type="protein sequence ID" value="THG02795.1"/>
    <property type="molecule type" value="Genomic_DNA"/>
</dbReference>